<dbReference type="InterPro" id="IPR012337">
    <property type="entry name" value="RNaseH-like_sf"/>
</dbReference>
<protein>
    <recommendedName>
        <fullName evidence="1">Transposase IS4-like domain-containing protein</fullName>
    </recommendedName>
</protein>
<name>A0A645AK86_9ZZZZ</name>
<dbReference type="GO" id="GO:0003677">
    <property type="term" value="F:DNA binding"/>
    <property type="evidence" value="ECO:0007669"/>
    <property type="project" value="InterPro"/>
</dbReference>
<dbReference type="InterPro" id="IPR002559">
    <property type="entry name" value="Transposase_11"/>
</dbReference>
<comment type="caution">
    <text evidence="2">The sequence shown here is derived from an EMBL/GenBank/DDBJ whole genome shotgun (WGS) entry which is preliminary data.</text>
</comment>
<evidence type="ECO:0000313" key="2">
    <source>
        <dbReference type="EMBL" id="MPM53625.1"/>
    </source>
</evidence>
<dbReference type="InterPro" id="IPR047654">
    <property type="entry name" value="IS1634_transpos"/>
</dbReference>
<sequence length="606" mass="69612">MSNIFSIFVALYSIVTDMKLNIVKSKNCTILYAARSYRSESGKSTSKVVKRLGTVEELREKLNGEDPIEWARTQVAGMTALEKEENKHVIIDCNPMALIPKGEQRSYNGGYLFLQKIYYELGLDYICKKIAKKHKLLKYDLNGILSMLVYTRILYPGSKRSSLEDARKFLEQPECALEQVYRALSLLAGEFNEIQAGVYKRSLKLGKRNTRVVYYDLTNYFFECEEESGLRQYGHSKENRPLPIVQMGLFMDRDGFPLAMCVEPGNTAETTTLKPMEQILRDKFGLSRLVVCTDGGLSSYENRKNDSVGDRSFITVQSLKKLKKHLQEWALDSKGWRIAGSQGKEEYDISILDAKEYHETLFFKERWDPTLMSTGETLEQRVIVTFSFKYQEYLRHVRERQIARAKALLAKGWGATSKKKSPGDAKRFIKAEHVTADGELAQIENFSLNQDMIDQEARFDGFYALCTDLEDPAPAIIELNGGRWIIENGFRIMKTDFDARPVYVRRDDRIKAHFLTCFLALLAYKYLEKKVNRGGKHFTTDEIVDTLRGMDFLGIPGEGYIPTYTRTDLTNHLHGSAGFRTDTQIVTKQKMRSIIAQTRKREKDEE</sequence>
<organism evidence="2">
    <name type="scientific">bioreactor metagenome</name>
    <dbReference type="NCBI Taxonomy" id="1076179"/>
    <lineage>
        <taxon>unclassified sequences</taxon>
        <taxon>metagenomes</taxon>
        <taxon>ecological metagenomes</taxon>
    </lineage>
</organism>
<dbReference type="GO" id="GO:0006313">
    <property type="term" value="P:DNA transposition"/>
    <property type="evidence" value="ECO:0007669"/>
    <property type="project" value="InterPro"/>
</dbReference>
<feature type="domain" description="Transposase IS4-like" evidence="1">
    <location>
        <begin position="241"/>
        <end position="522"/>
    </location>
</feature>
<dbReference type="SUPFAM" id="SSF53098">
    <property type="entry name" value="Ribonuclease H-like"/>
    <property type="match status" value="1"/>
</dbReference>
<dbReference type="AlphaFoldDB" id="A0A645AK86"/>
<dbReference type="NCBIfam" id="NF033559">
    <property type="entry name" value="transpos_IS1634"/>
    <property type="match status" value="1"/>
</dbReference>
<dbReference type="EMBL" id="VSSQ01014423">
    <property type="protein sequence ID" value="MPM53625.1"/>
    <property type="molecule type" value="Genomic_DNA"/>
</dbReference>
<evidence type="ECO:0000259" key="1">
    <source>
        <dbReference type="Pfam" id="PF01609"/>
    </source>
</evidence>
<gene>
    <name evidence="2" type="ORF">SDC9_100394</name>
</gene>
<reference evidence="2" key="1">
    <citation type="submission" date="2019-08" db="EMBL/GenBank/DDBJ databases">
        <authorList>
            <person name="Kucharzyk K."/>
            <person name="Murdoch R.W."/>
            <person name="Higgins S."/>
            <person name="Loffler F."/>
        </authorList>
    </citation>
    <scope>NUCLEOTIDE SEQUENCE</scope>
</reference>
<dbReference type="PANTHER" id="PTHR34614:SF2">
    <property type="entry name" value="TRANSPOSASE IS4-LIKE DOMAIN-CONTAINING PROTEIN"/>
    <property type="match status" value="1"/>
</dbReference>
<dbReference type="Pfam" id="PF01609">
    <property type="entry name" value="DDE_Tnp_1"/>
    <property type="match status" value="1"/>
</dbReference>
<dbReference type="GO" id="GO:0004803">
    <property type="term" value="F:transposase activity"/>
    <property type="evidence" value="ECO:0007669"/>
    <property type="project" value="InterPro"/>
</dbReference>
<accession>A0A645AK86</accession>
<dbReference type="PANTHER" id="PTHR34614">
    <property type="match status" value="1"/>
</dbReference>
<proteinExistence type="predicted"/>